<dbReference type="CDD" id="cd00102">
    <property type="entry name" value="IPT"/>
    <property type="match status" value="2"/>
</dbReference>
<dbReference type="GO" id="GO:0030313">
    <property type="term" value="C:cell envelope"/>
    <property type="evidence" value="ECO:0007669"/>
    <property type="project" value="UniProtKB-SubCell"/>
</dbReference>
<sequence>MRQLKWMMALLAVFFVSLITVPAQAGIPALTTPATSNLGANQVTLTVQASENGTGYITLLPGSGTPCGTGAQVKDGLDSNGSPAFRRGSLKLSANSSGSYTIANLIQTTNYTACFTADDGISLQPTPVTANLTTVAAATYSNPVWELLGNPGFTSSSDYHALAYAPDGTPYLAYLHNTSGTVLKWDGAGWVTVGSPGFFTSDYPISLVFAPNGTPYIAYEDSVNGMKPTVKKFDGNDWASVGNAGFSSGIIDYMSLAIAPDGTPYTAFTEVENSITRVMRYDGSSWMPVGGIAFSDATRAALVFSLKFSSAGVPYISYLSSDPTQASGMTIGVKRLNSDSWELVGNSAFPFATPGGWGLACPLAFAPDGTPYLVYSDAVNAGKATVMKFNGSSWDLVGSAGFTPEAGWAFSLAFAPDGAPYLAYAGGVGLQSGVMKYTGGSWITVGDAGIMKARDTSLAFAPDGTPTVAFKDSQFGNKITVMRFASPPVPPVLISISPSSGLADVNTNVTITGTGFSNALRVMFGSKNAISFVVNSDSQITAVAPTAAIGDVVHVTVTTYNGTSATSSADLFTYGKYAQNAIFTAAPVIFIGGTGVVSAHSSLDDALLHLPATYSSLTPETCTITSSYTIDTTFTGSTYYYVSTSLHKITDYAVIKADKVGTCTIAVDFPETADHAAVRGTQSITIIPAVAPPLTAPTVSNLGANQATLTFQASYDSIGWFTLLAGSNVPCGSANQVKAGLDSANNTAYRRGSLSLTGNTPGHYTVRNLSGNTQYTLCFIADNSMIQPTPVAVNLTTNAAKNFALPVWVVSTYQAMYESPSVGGISFAPDGTIHVAYNKDDPSVRYSQTHQQVDRIIGNNAYNLNEFNWLTWTGYIGTVSPVFAPDGTLSIIDARSVQSYISYGGGSGWNKKQLTTEDIFSGSVAFAPNGELYVGAKVKLGGIDLDLVRRFDGTNWVDVGTQSLLQSPGAFPNNFIAFAPDGSLYLAGNQKFLRFDGSDWVSVGELSADITAFAFAPDGTLWAAAGAPSKIYKFNGSDWFDMGSDGTTSGRGGVTSIAIAPDGTPVIAGTDGVWPEKVYVKKLSGSSWVSLADLDLPDNMSRLNNSRNVAVTFSPDGTPYVAYAPFSPNTYTVLRLVDTAQYVTYNGNGNSSGSVPVDTTGYAQNATVTVLGNSGVLAKNGYVFNGWNTAADGSGASYQPGATFVMAASSTLYAQWAAPVAPPSGLVSWWRGERNGLDVLGTNNATLHSATSFSFASGKVGQAFSFSGTISEYLDAPSSASLNFGTGDFAIATWVKSSDNGSYRRLVTKRTGGTWYSLALNDGKAFFEIAGGVNCTSSTTVADGKWHHIVVSRDPTGTSSRKYRLYIDGVENTSLDDGGLNLDNSAPLEIGKWAAESYGGIYSGLMDELQIFSRSLSATEIHGIYNAGPAGLALVPTVTNISPSSGFASGGTSVTITGSGLNNATAIKFAATDATDFSVNSDTQATATSPAGVIGQTVDVTVTTPGGTSATSSEDLFTYTLQYQAKNQTTGNSYSTLAEAIAVASAGHEIRAYGGQFDGTVTLGTSLNLYGGYDGMFSVKGSLPTTLNGSLTLNGGTTKVDSVTVKGVLSIKGGSLQVSGVVVK</sequence>
<dbReference type="STRING" id="115783.SAMN02745119_01542"/>
<dbReference type="InterPro" id="IPR042229">
    <property type="entry name" value="Listeria/Bacterioides_rpt_sf"/>
</dbReference>
<feature type="chain" id="PRO_5010568781" evidence="4">
    <location>
        <begin position="26"/>
        <end position="1624"/>
    </location>
</feature>
<dbReference type="Pfam" id="PF01833">
    <property type="entry name" value="TIG"/>
    <property type="match status" value="2"/>
</dbReference>
<gene>
    <name evidence="7" type="ORF">SAMN02745119_01542</name>
</gene>
<keyword evidence="2 4" id="KW-0732">Signal</keyword>
<dbReference type="Proteomes" id="UP000190102">
    <property type="component" value="Unassembled WGS sequence"/>
</dbReference>
<feature type="domain" description="IPT/TIG" evidence="5">
    <location>
        <begin position="490"/>
        <end position="575"/>
    </location>
</feature>
<dbReference type="Pfam" id="PF13385">
    <property type="entry name" value="Laminin_G_3"/>
    <property type="match status" value="1"/>
</dbReference>
<evidence type="ECO:0000256" key="3">
    <source>
        <dbReference type="ARBA" id="ARBA00023157"/>
    </source>
</evidence>
<dbReference type="SUPFAM" id="SSF49899">
    <property type="entry name" value="Concanavalin A-like lectins/glucanases"/>
    <property type="match status" value="1"/>
</dbReference>
<dbReference type="Gene3D" id="2.60.120.200">
    <property type="match status" value="1"/>
</dbReference>
<protein>
    <submittedName>
        <fullName evidence="7">Listeria/Bacterioides repeat-containing protein</fullName>
    </submittedName>
</protein>
<feature type="domain" description="IPT/TIG" evidence="5">
    <location>
        <begin position="1435"/>
        <end position="1520"/>
    </location>
</feature>
<dbReference type="OrthoDB" id="262245at2"/>
<keyword evidence="8" id="KW-1185">Reference proteome</keyword>
<dbReference type="RefSeq" id="WP_078789840.1">
    <property type="nucleotide sequence ID" value="NZ_FUWR01000006.1"/>
</dbReference>
<dbReference type="Gene3D" id="2.60.40.4270">
    <property type="entry name" value="Listeria-Bacteroides repeat domain"/>
    <property type="match status" value="1"/>
</dbReference>
<keyword evidence="3" id="KW-1015">Disulfide bond</keyword>
<dbReference type="InterPro" id="IPR015943">
    <property type="entry name" value="WD40/YVTN_repeat-like_dom_sf"/>
</dbReference>
<dbReference type="InterPro" id="IPR014756">
    <property type="entry name" value="Ig_E-set"/>
</dbReference>
<evidence type="ECO:0000256" key="2">
    <source>
        <dbReference type="ARBA" id="ARBA00022729"/>
    </source>
</evidence>
<dbReference type="InterPro" id="IPR006558">
    <property type="entry name" value="LamG-like"/>
</dbReference>
<dbReference type="SMART" id="SM00560">
    <property type="entry name" value="LamGL"/>
    <property type="match status" value="1"/>
</dbReference>
<reference evidence="8" key="1">
    <citation type="submission" date="2017-02" db="EMBL/GenBank/DDBJ databases">
        <authorList>
            <person name="Varghese N."/>
            <person name="Submissions S."/>
        </authorList>
    </citation>
    <scope>NUCLEOTIDE SEQUENCE [LARGE SCALE GENOMIC DNA]</scope>
    <source>
        <strain evidence="8">ATCC BAA-34</strain>
    </source>
</reference>
<dbReference type="Gene3D" id="2.130.10.10">
    <property type="entry name" value="YVTN repeat-like/Quinoprotein amine dehydrogenase"/>
    <property type="match status" value="1"/>
</dbReference>
<feature type="domain" description="LamG-like jellyroll fold" evidence="6">
    <location>
        <begin position="1287"/>
        <end position="1419"/>
    </location>
</feature>
<accession>A0A1T4N6N9</accession>
<comment type="subcellular location">
    <subcellularLocation>
        <location evidence="1">Cell envelope</location>
    </subcellularLocation>
</comment>
<dbReference type="InterPro" id="IPR013320">
    <property type="entry name" value="ConA-like_dom_sf"/>
</dbReference>
<evidence type="ECO:0000256" key="1">
    <source>
        <dbReference type="ARBA" id="ARBA00004196"/>
    </source>
</evidence>
<dbReference type="Pfam" id="PF09479">
    <property type="entry name" value="Flg_new"/>
    <property type="match status" value="1"/>
</dbReference>
<dbReference type="Gene3D" id="2.60.40.10">
    <property type="entry name" value="Immunoglobulins"/>
    <property type="match status" value="2"/>
</dbReference>
<dbReference type="InterPro" id="IPR002909">
    <property type="entry name" value="IPT_dom"/>
</dbReference>
<dbReference type="PANTHER" id="PTHR22625:SF70">
    <property type="entry name" value="PLEXIN A, ISOFORM A"/>
    <property type="match status" value="1"/>
</dbReference>
<dbReference type="InterPro" id="IPR013378">
    <property type="entry name" value="InlB-like_B-rpt"/>
</dbReference>
<dbReference type="SUPFAM" id="SSF81296">
    <property type="entry name" value="E set domains"/>
    <property type="match status" value="2"/>
</dbReference>
<evidence type="ECO:0000313" key="7">
    <source>
        <dbReference type="EMBL" id="SJZ74833.1"/>
    </source>
</evidence>
<evidence type="ECO:0000256" key="4">
    <source>
        <dbReference type="SAM" id="SignalP"/>
    </source>
</evidence>
<dbReference type="InterPro" id="IPR031148">
    <property type="entry name" value="Plexin"/>
</dbReference>
<dbReference type="SUPFAM" id="SSF63829">
    <property type="entry name" value="Calcium-dependent phosphotriesterase"/>
    <property type="match status" value="1"/>
</dbReference>
<proteinExistence type="predicted"/>
<dbReference type="SUPFAM" id="SSF50952">
    <property type="entry name" value="Soluble quinoprotein glucose dehydrogenase"/>
    <property type="match status" value="1"/>
</dbReference>
<name>A0A1T4N6N9_9BACT</name>
<dbReference type="InterPro" id="IPR013783">
    <property type="entry name" value="Ig-like_fold"/>
</dbReference>
<dbReference type="GO" id="GO:0017154">
    <property type="term" value="F:semaphorin receptor activity"/>
    <property type="evidence" value="ECO:0007669"/>
    <property type="project" value="InterPro"/>
</dbReference>
<dbReference type="PANTHER" id="PTHR22625">
    <property type="entry name" value="PLEXIN"/>
    <property type="match status" value="1"/>
</dbReference>
<dbReference type="EMBL" id="FUWR01000006">
    <property type="protein sequence ID" value="SJZ74833.1"/>
    <property type="molecule type" value="Genomic_DNA"/>
</dbReference>
<dbReference type="InterPro" id="IPR011041">
    <property type="entry name" value="Quinoprot_gluc/sorb_DH_b-prop"/>
</dbReference>
<feature type="signal peptide" evidence="4">
    <location>
        <begin position="1"/>
        <end position="25"/>
    </location>
</feature>
<evidence type="ECO:0000259" key="5">
    <source>
        <dbReference type="SMART" id="SM00429"/>
    </source>
</evidence>
<organism evidence="7 8">
    <name type="scientific">Trichlorobacter thiogenes</name>
    <dbReference type="NCBI Taxonomy" id="115783"/>
    <lineage>
        <taxon>Bacteria</taxon>
        <taxon>Pseudomonadati</taxon>
        <taxon>Thermodesulfobacteriota</taxon>
        <taxon>Desulfuromonadia</taxon>
        <taxon>Geobacterales</taxon>
        <taxon>Geobacteraceae</taxon>
        <taxon>Trichlorobacter</taxon>
    </lineage>
</organism>
<evidence type="ECO:0000259" key="6">
    <source>
        <dbReference type="SMART" id="SM00560"/>
    </source>
</evidence>
<evidence type="ECO:0000313" key="8">
    <source>
        <dbReference type="Proteomes" id="UP000190102"/>
    </source>
</evidence>
<dbReference type="SMART" id="SM00429">
    <property type="entry name" value="IPT"/>
    <property type="match status" value="2"/>
</dbReference>